<feature type="domain" description="Malectin-like" evidence="9">
    <location>
        <begin position="13"/>
        <end position="336"/>
    </location>
</feature>
<dbReference type="FunFam" id="3.80.10.10:FF:000129">
    <property type="entry name" value="Leucine-rich repeat receptor-like kinase"/>
    <property type="match status" value="1"/>
</dbReference>
<comment type="subcellular location">
    <subcellularLocation>
        <location evidence="1">Membrane</location>
        <topology evidence="1">Single-pass membrane protein</topology>
    </subcellularLocation>
</comment>
<dbReference type="AlphaFoldDB" id="A0AA38GG59"/>
<gene>
    <name evidence="10" type="ORF">KI387_015563</name>
</gene>
<dbReference type="Proteomes" id="UP000824469">
    <property type="component" value="Unassembled WGS sequence"/>
</dbReference>
<evidence type="ECO:0000313" key="10">
    <source>
        <dbReference type="EMBL" id="KAH9320924.1"/>
    </source>
</evidence>
<dbReference type="InterPro" id="IPR024788">
    <property type="entry name" value="Malectin-like_Carb-bd_dom"/>
</dbReference>
<dbReference type="Gene3D" id="2.60.120.430">
    <property type="entry name" value="Galactose-binding lectin"/>
    <property type="match status" value="1"/>
</dbReference>
<evidence type="ECO:0000256" key="7">
    <source>
        <dbReference type="ARBA" id="ARBA00023136"/>
    </source>
</evidence>
<accession>A0AA38GG59</accession>
<evidence type="ECO:0000256" key="6">
    <source>
        <dbReference type="ARBA" id="ARBA00022989"/>
    </source>
</evidence>
<dbReference type="SUPFAM" id="SSF52058">
    <property type="entry name" value="L domain-like"/>
    <property type="match status" value="1"/>
</dbReference>
<feature type="domain" description="Leucine-rich repeat-containing N-terminal plant-type" evidence="8">
    <location>
        <begin position="346"/>
        <end position="383"/>
    </location>
</feature>
<proteinExistence type="predicted"/>
<keyword evidence="2" id="KW-0433">Leucine-rich repeat</keyword>
<keyword evidence="11" id="KW-1185">Reference proteome</keyword>
<dbReference type="InterPro" id="IPR013210">
    <property type="entry name" value="LRR_N_plant-typ"/>
</dbReference>
<organism evidence="10 11">
    <name type="scientific">Taxus chinensis</name>
    <name type="common">Chinese yew</name>
    <name type="synonym">Taxus wallichiana var. chinensis</name>
    <dbReference type="NCBI Taxonomy" id="29808"/>
    <lineage>
        <taxon>Eukaryota</taxon>
        <taxon>Viridiplantae</taxon>
        <taxon>Streptophyta</taxon>
        <taxon>Embryophyta</taxon>
        <taxon>Tracheophyta</taxon>
        <taxon>Spermatophyta</taxon>
        <taxon>Pinopsida</taxon>
        <taxon>Pinidae</taxon>
        <taxon>Conifers II</taxon>
        <taxon>Cupressales</taxon>
        <taxon>Taxaceae</taxon>
        <taxon>Taxus</taxon>
    </lineage>
</organism>
<evidence type="ECO:0000313" key="11">
    <source>
        <dbReference type="Proteomes" id="UP000824469"/>
    </source>
</evidence>
<comment type="caution">
    <text evidence="10">The sequence shown here is derived from an EMBL/GenBank/DDBJ whole genome shotgun (WGS) entry which is preliminary data.</text>
</comment>
<keyword evidence="5" id="KW-0677">Repeat</keyword>
<sequence length="545" mass="60285">MGYPANIVGFISIDCGATNAYTDSQTGLNWVPDDDYIKVGNLTTLQETNLVTVLKTLRVFPNAAANKYCFELPVLKNRKYLVRTSYYYGDYDGRKSPPVFEQIIEGTLWTTVNTTLDYSQGSYTFYEMVIQSTGKSLSVCLARNENTIGDPFISALELRRLESSMYNSTDFGKYALHLVSRHSFGYSGGNIIRYPDDPYDRFWKPFQDFHQNVSGKLNTTAMDLWNIPPPKVLETALAEDNLQPMEIQWPTKYVKDTSYYIALYFQNLDIADPQRQRIFNISVNGINFFSELNVSTMPLMVYKSNWTLSGLTNLLLTPVSQSSLGPIINAGEVFEVVTLGGRTITRDVMALKEIKNTLVNVPSDWSGDPCLPVGYSWTGITCSKSSSSRVGVLNLTGAGSSGLISPSIANLTALSHIWLGNNNLSGPIPNLDSLKFLSSLHLEDNNLIGEIPESLEQLKYLSELIHPGNPLLVDTALTPAPTSSQSNNVQGTKCDLRSMAWGLLILVSMTSFRRTLSPATHECSLQNGDIIFSVSSGLHTILVSV</sequence>
<dbReference type="Pfam" id="PF08263">
    <property type="entry name" value="LRRNT_2"/>
    <property type="match status" value="1"/>
</dbReference>
<dbReference type="Gene3D" id="3.80.10.10">
    <property type="entry name" value="Ribonuclease Inhibitor"/>
    <property type="match status" value="1"/>
</dbReference>
<dbReference type="EMBL" id="JAHRHJ020000003">
    <property type="protein sequence ID" value="KAH9320924.1"/>
    <property type="molecule type" value="Genomic_DNA"/>
</dbReference>
<keyword evidence="6" id="KW-1133">Transmembrane helix</keyword>
<dbReference type="Pfam" id="PF12819">
    <property type="entry name" value="Malectin_like"/>
    <property type="match status" value="1"/>
</dbReference>
<dbReference type="PANTHER" id="PTHR45631:SF3">
    <property type="entry name" value="OS05G0393100 PROTEIN"/>
    <property type="match status" value="1"/>
</dbReference>
<evidence type="ECO:0000259" key="8">
    <source>
        <dbReference type="Pfam" id="PF08263"/>
    </source>
</evidence>
<evidence type="ECO:0000256" key="1">
    <source>
        <dbReference type="ARBA" id="ARBA00004167"/>
    </source>
</evidence>
<dbReference type="GO" id="GO:0016020">
    <property type="term" value="C:membrane"/>
    <property type="evidence" value="ECO:0007669"/>
    <property type="project" value="UniProtKB-SubCell"/>
</dbReference>
<evidence type="ECO:0000256" key="4">
    <source>
        <dbReference type="ARBA" id="ARBA00022729"/>
    </source>
</evidence>
<dbReference type="OMA" id="ATHECSL"/>
<evidence type="ECO:0000256" key="2">
    <source>
        <dbReference type="ARBA" id="ARBA00022614"/>
    </source>
</evidence>
<feature type="non-terminal residue" evidence="10">
    <location>
        <position position="1"/>
    </location>
</feature>
<evidence type="ECO:0000256" key="5">
    <source>
        <dbReference type="ARBA" id="ARBA00022737"/>
    </source>
</evidence>
<reference evidence="10 11" key="1">
    <citation type="journal article" date="2021" name="Nat. Plants">
        <title>The Taxus genome provides insights into paclitaxel biosynthesis.</title>
        <authorList>
            <person name="Xiong X."/>
            <person name="Gou J."/>
            <person name="Liao Q."/>
            <person name="Li Y."/>
            <person name="Zhou Q."/>
            <person name="Bi G."/>
            <person name="Li C."/>
            <person name="Du R."/>
            <person name="Wang X."/>
            <person name="Sun T."/>
            <person name="Guo L."/>
            <person name="Liang H."/>
            <person name="Lu P."/>
            <person name="Wu Y."/>
            <person name="Zhang Z."/>
            <person name="Ro D.K."/>
            <person name="Shang Y."/>
            <person name="Huang S."/>
            <person name="Yan J."/>
        </authorList>
    </citation>
    <scope>NUCLEOTIDE SEQUENCE [LARGE SCALE GENOMIC DNA]</scope>
    <source>
        <strain evidence="10">Ta-2019</strain>
    </source>
</reference>
<protein>
    <submittedName>
        <fullName evidence="10">Uncharacterized protein</fullName>
    </submittedName>
</protein>
<keyword evidence="4" id="KW-0732">Signal</keyword>
<keyword evidence="3" id="KW-0812">Transmembrane</keyword>
<keyword evidence="7" id="KW-0472">Membrane</keyword>
<evidence type="ECO:0000259" key="9">
    <source>
        <dbReference type="Pfam" id="PF12819"/>
    </source>
</evidence>
<dbReference type="PANTHER" id="PTHR45631">
    <property type="entry name" value="OS07G0107800 PROTEIN-RELATED"/>
    <property type="match status" value="1"/>
</dbReference>
<evidence type="ECO:0000256" key="3">
    <source>
        <dbReference type="ARBA" id="ARBA00022692"/>
    </source>
</evidence>
<name>A0AA38GG59_TAXCH</name>
<dbReference type="InterPro" id="IPR032675">
    <property type="entry name" value="LRR_dom_sf"/>
</dbReference>